<comment type="caution">
    <text evidence="2">The sequence shown here is derived from an EMBL/GenBank/DDBJ whole genome shotgun (WGS) entry which is preliminary data.</text>
</comment>
<proteinExistence type="predicted"/>
<feature type="region of interest" description="Disordered" evidence="1">
    <location>
        <begin position="1"/>
        <end position="21"/>
    </location>
</feature>
<feature type="compositionally biased region" description="Basic and acidic residues" evidence="1">
    <location>
        <begin position="1"/>
        <end position="12"/>
    </location>
</feature>
<evidence type="ECO:0000313" key="3">
    <source>
        <dbReference type="Proteomes" id="UP001367508"/>
    </source>
</evidence>
<dbReference type="AlphaFoldDB" id="A0AAN9L458"/>
<keyword evidence="3" id="KW-1185">Reference proteome</keyword>
<dbReference type="Proteomes" id="UP001367508">
    <property type="component" value="Unassembled WGS sequence"/>
</dbReference>
<organism evidence="2 3">
    <name type="scientific">Canavalia gladiata</name>
    <name type="common">Sword bean</name>
    <name type="synonym">Dolichos gladiatus</name>
    <dbReference type="NCBI Taxonomy" id="3824"/>
    <lineage>
        <taxon>Eukaryota</taxon>
        <taxon>Viridiplantae</taxon>
        <taxon>Streptophyta</taxon>
        <taxon>Embryophyta</taxon>
        <taxon>Tracheophyta</taxon>
        <taxon>Spermatophyta</taxon>
        <taxon>Magnoliopsida</taxon>
        <taxon>eudicotyledons</taxon>
        <taxon>Gunneridae</taxon>
        <taxon>Pentapetalae</taxon>
        <taxon>rosids</taxon>
        <taxon>fabids</taxon>
        <taxon>Fabales</taxon>
        <taxon>Fabaceae</taxon>
        <taxon>Papilionoideae</taxon>
        <taxon>50 kb inversion clade</taxon>
        <taxon>NPAAA clade</taxon>
        <taxon>indigoferoid/millettioid clade</taxon>
        <taxon>Phaseoleae</taxon>
        <taxon>Canavalia</taxon>
    </lineage>
</organism>
<protein>
    <submittedName>
        <fullName evidence="2">Uncharacterized protein</fullName>
    </submittedName>
</protein>
<sequence length="92" mass="9922">MSGATKKDEFESAKGPPINLVEGKENGPASVELLHSIIARIAVRFVFESDAMLYTIPFNACSVVVPSILELYTGSSQPKDRVNVGHVTMLAM</sequence>
<reference evidence="2 3" key="1">
    <citation type="submission" date="2024-01" db="EMBL/GenBank/DDBJ databases">
        <title>The genomes of 5 underutilized Papilionoideae crops provide insights into root nodulation and disease resistanc.</title>
        <authorList>
            <person name="Jiang F."/>
        </authorList>
    </citation>
    <scope>NUCLEOTIDE SEQUENCE [LARGE SCALE GENOMIC DNA]</scope>
    <source>
        <strain evidence="2">LVBAO_FW01</strain>
        <tissue evidence="2">Leaves</tissue>
    </source>
</reference>
<accession>A0AAN9L458</accession>
<gene>
    <name evidence="2" type="ORF">VNO77_23212</name>
</gene>
<name>A0AAN9L458_CANGL</name>
<dbReference type="EMBL" id="JAYMYQ010000005">
    <property type="protein sequence ID" value="KAK7329067.1"/>
    <property type="molecule type" value="Genomic_DNA"/>
</dbReference>
<evidence type="ECO:0000313" key="2">
    <source>
        <dbReference type="EMBL" id="KAK7329067.1"/>
    </source>
</evidence>
<evidence type="ECO:0000256" key="1">
    <source>
        <dbReference type="SAM" id="MobiDB-lite"/>
    </source>
</evidence>